<proteinExistence type="predicted"/>
<protein>
    <submittedName>
        <fullName evidence="1">Uncharacterized protein</fullName>
    </submittedName>
</protein>
<sequence length="144" mass="16508">MEEMEYFLEDEKYEPQKELICTGAYLASKQAITETETAKAFSYLLPKEEKGYGPRSLRDKSILSCDLHDKSHASAVIQIHSHRTPAKCHANKMLMAAIKKLGLSEMHPHTHIVQCEMTWDDSRTVMIVLCAKIRSKNQCARRKK</sequence>
<dbReference type="AlphaFoldDB" id="A0A6B0RQ24"/>
<name>A0A6B0RQ24_9CETA</name>
<evidence type="ECO:0000313" key="1">
    <source>
        <dbReference type="EMBL" id="MXQ92179.1"/>
    </source>
</evidence>
<comment type="caution">
    <text evidence="1">The sequence shown here is derived from an EMBL/GenBank/DDBJ whole genome shotgun (WGS) entry which is preliminary data.</text>
</comment>
<reference evidence="1" key="1">
    <citation type="submission" date="2019-10" db="EMBL/GenBank/DDBJ databases">
        <title>The sequence and de novo assembly of the wild yak genome.</title>
        <authorList>
            <person name="Liu Y."/>
        </authorList>
    </citation>
    <scope>NUCLEOTIDE SEQUENCE [LARGE SCALE GENOMIC DNA]</scope>
    <source>
        <strain evidence="1">WY2019</strain>
    </source>
</reference>
<dbReference type="Proteomes" id="UP000322234">
    <property type="component" value="Unassembled WGS sequence"/>
</dbReference>
<evidence type="ECO:0000313" key="2">
    <source>
        <dbReference type="Proteomes" id="UP000322234"/>
    </source>
</evidence>
<accession>A0A6B0RQ24</accession>
<keyword evidence="2" id="KW-1185">Reference proteome</keyword>
<gene>
    <name evidence="1" type="ORF">E5288_WYG012339</name>
</gene>
<dbReference type="EMBL" id="VBQZ03000079">
    <property type="protein sequence ID" value="MXQ92179.1"/>
    <property type="molecule type" value="Genomic_DNA"/>
</dbReference>
<organism evidence="1 2">
    <name type="scientific">Bos mutus</name>
    <name type="common">wild yak</name>
    <dbReference type="NCBI Taxonomy" id="72004"/>
    <lineage>
        <taxon>Eukaryota</taxon>
        <taxon>Metazoa</taxon>
        <taxon>Chordata</taxon>
        <taxon>Craniata</taxon>
        <taxon>Vertebrata</taxon>
        <taxon>Euteleostomi</taxon>
        <taxon>Mammalia</taxon>
        <taxon>Eutheria</taxon>
        <taxon>Laurasiatheria</taxon>
        <taxon>Artiodactyla</taxon>
        <taxon>Ruminantia</taxon>
        <taxon>Pecora</taxon>
        <taxon>Bovidae</taxon>
        <taxon>Bovinae</taxon>
        <taxon>Bos</taxon>
    </lineage>
</organism>